<keyword evidence="1" id="KW-0175">Coiled coil</keyword>
<dbReference type="AlphaFoldDB" id="A0A4Q2EHZ9"/>
<evidence type="ECO:0000256" key="3">
    <source>
        <dbReference type="SAM" id="Phobius"/>
    </source>
</evidence>
<dbReference type="Proteomes" id="UP000290624">
    <property type="component" value="Unassembled WGS sequence"/>
</dbReference>
<dbReference type="OrthoDB" id="3728150at2"/>
<dbReference type="PANTHER" id="PTHR30469:SF15">
    <property type="entry name" value="HLYD FAMILY OF SECRETION PROTEINS"/>
    <property type="match status" value="1"/>
</dbReference>
<feature type="transmembrane region" description="Helical" evidence="3">
    <location>
        <begin position="15"/>
        <end position="35"/>
    </location>
</feature>
<dbReference type="SUPFAM" id="SSF111369">
    <property type="entry name" value="HlyD-like secretion proteins"/>
    <property type="match status" value="1"/>
</dbReference>
<dbReference type="EMBL" id="PPCV01000004">
    <property type="protein sequence ID" value="RXW32296.1"/>
    <property type="molecule type" value="Genomic_DNA"/>
</dbReference>
<protein>
    <recommendedName>
        <fullName evidence="4">Multidrug resistance protein MdtA-like barrel-sandwich hybrid domain-containing protein</fullName>
    </recommendedName>
</protein>
<evidence type="ECO:0000313" key="5">
    <source>
        <dbReference type="EMBL" id="RXW32296.1"/>
    </source>
</evidence>
<gene>
    <name evidence="5" type="ORF">C1706_06980</name>
</gene>
<feature type="region of interest" description="Disordered" evidence="2">
    <location>
        <begin position="388"/>
        <end position="410"/>
    </location>
</feature>
<proteinExistence type="predicted"/>
<dbReference type="Gene3D" id="1.10.287.470">
    <property type="entry name" value="Helix hairpin bin"/>
    <property type="match status" value="1"/>
</dbReference>
<feature type="domain" description="Multidrug resistance protein MdtA-like barrel-sandwich hybrid" evidence="4">
    <location>
        <begin position="70"/>
        <end position="187"/>
    </location>
</feature>
<dbReference type="InterPro" id="IPR058625">
    <property type="entry name" value="MdtA-like_BSH"/>
</dbReference>
<name>A0A4Q2EHZ9_9ACTN</name>
<comment type="caution">
    <text evidence="5">The sequence shown here is derived from an EMBL/GenBank/DDBJ whole genome shotgun (WGS) entry which is preliminary data.</text>
</comment>
<dbReference type="Gene3D" id="2.40.50.100">
    <property type="match status" value="1"/>
</dbReference>
<evidence type="ECO:0000256" key="2">
    <source>
        <dbReference type="SAM" id="MobiDB-lite"/>
    </source>
</evidence>
<feature type="compositionally biased region" description="Low complexity" evidence="2">
    <location>
        <begin position="394"/>
        <end position="410"/>
    </location>
</feature>
<sequence length="410" mass="40872">MPPRRPRTPWSRRRWVTVIGITLLIIALVAGWFALVAPRPPAAPATEVVKVTRSNEATSVSVSGVIAPQRQANVSFAVAGTVESVAVKVGESVKEGQTLASVDDRDLRNAVALAQAQLDAARAQVKTIRNASSSSSAQVTAAQAQVTSAQASLDQAQSRVRDATLTAPLTGVVATVSVEVGDQVSGGGSINTSALSGATTGGRLGGLSGLGAAGGAAGLPTGSLGASSASSGAQFVILVPDAWQLDATVGTADIAALKAGQAAIVTPKGTDTHVSGTVDSVGIVASGSAGQAATFPVTIKVNDASSRLFAGSSADAVVTTETVQDVTTLPGRAISYDGNTAHVRVPDGSALGRQVTVTTGRQFGDRTEIVSGLAVGDDVLTPVVTAVSAPPANPFARPSSTASSSPSARR</sequence>
<organism evidence="5 6">
    <name type="scientific">Propioniciclava flava</name>
    <dbReference type="NCBI Taxonomy" id="2072026"/>
    <lineage>
        <taxon>Bacteria</taxon>
        <taxon>Bacillati</taxon>
        <taxon>Actinomycetota</taxon>
        <taxon>Actinomycetes</taxon>
        <taxon>Propionibacteriales</taxon>
        <taxon>Propionibacteriaceae</taxon>
        <taxon>Propioniciclava</taxon>
    </lineage>
</organism>
<feature type="coiled-coil region" evidence="1">
    <location>
        <begin position="111"/>
        <end position="159"/>
    </location>
</feature>
<dbReference type="Gene3D" id="2.40.30.170">
    <property type="match status" value="1"/>
</dbReference>
<evidence type="ECO:0000259" key="4">
    <source>
        <dbReference type="Pfam" id="PF25917"/>
    </source>
</evidence>
<dbReference type="GO" id="GO:1990281">
    <property type="term" value="C:efflux pump complex"/>
    <property type="evidence" value="ECO:0007669"/>
    <property type="project" value="TreeGrafter"/>
</dbReference>
<keyword evidence="3" id="KW-0812">Transmembrane</keyword>
<dbReference type="GO" id="GO:0015562">
    <property type="term" value="F:efflux transmembrane transporter activity"/>
    <property type="evidence" value="ECO:0007669"/>
    <property type="project" value="TreeGrafter"/>
</dbReference>
<dbReference type="Gene3D" id="2.40.420.20">
    <property type="match status" value="1"/>
</dbReference>
<evidence type="ECO:0000256" key="1">
    <source>
        <dbReference type="SAM" id="Coils"/>
    </source>
</evidence>
<keyword evidence="3" id="KW-1133">Transmembrane helix</keyword>
<dbReference type="PANTHER" id="PTHR30469">
    <property type="entry name" value="MULTIDRUG RESISTANCE PROTEIN MDTA"/>
    <property type="match status" value="1"/>
</dbReference>
<keyword evidence="3" id="KW-0472">Membrane</keyword>
<dbReference type="RefSeq" id="WP_129458507.1">
    <property type="nucleotide sequence ID" value="NZ_PPCV01000004.1"/>
</dbReference>
<keyword evidence="6" id="KW-1185">Reference proteome</keyword>
<accession>A0A4Q2EHZ9</accession>
<evidence type="ECO:0000313" key="6">
    <source>
        <dbReference type="Proteomes" id="UP000290624"/>
    </source>
</evidence>
<reference evidence="5 6" key="1">
    <citation type="submission" date="2018-01" db="EMBL/GenBank/DDBJ databases">
        <title>Lactibacter flavus gen. nov., sp. nov., a novel bacterium of the family Propionibacteriaceae isolated from raw milk and dairy products.</title>
        <authorList>
            <person name="Wenning M."/>
            <person name="Breitenwieser F."/>
            <person name="Huptas C."/>
            <person name="von Neubeck M."/>
            <person name="Busse H.-J."/>
            <person name="Scherer S."/>
        </authorList>
    </citation>
    <scope>NUCLEOTIDE SEQUENCE [LARGE SCALE GENOMIC DNA]</scope>
    <source>
        <strain evidence="5 6">VG341</strain>
    </source>
</reference>
<dbReference type="Pfam" id="PF25917">
    <property type="entry name" value="BSH_RND"/>
    <property type="match status" value="1"/>
</dbReference>